<feature type="transmembrane region" description="Helical" evidence="14">
    <location>
        <begin position="55"/>
        <end position="71"/>
    </location>
</feature>
<evidence type="ECO:0000256" key="6">
    <source>
        <dbReference type="ARBA" id="ARBA00022692"/>
    </source>
</evidence>
<reference evidence="16" key="1">
    <citation type="submission" date="2022-05" db="EMBL/GenBank/DDBJ databases">
        <title>Jatrophihabitans sp. SB3-54 whole genome sequence.</title>
        <authorList>
            <person name="Suh M.K."/>
            <person name="Eom M.K."/>
            <person name="Kim J.S."/>
            <person name="Kim H.S."/>
            <person name="Do H.E."/>
            <person name="Shin Y.K."/>
            <person name="Lee J.-S."/>
        </authorList>
    </citation>
    <scope>NUCLEOTIDE SEQUENCE</scope>
    <source>
        <strain evidence="16">SB3-54</strain>
    </source>
</reference>
<evidence type="ECO:0000256" key="14">
    <source>
        <dbReference type="HAMAP-Rule" id="MF_00154"/>
    </source>
</evidence>
<feature type="transmembrane region" description="Helical" evidence="14">
    <location>
        <begin position="271"/>
        <end position="292"/>
    </location>
</feature>
<evidence type="ECO:0000256" key="2">
    <source>
        <dbReference type="ARBA" id="ARBA00004919"/>
    </source>
</evidence>
<dbReference type="HAMAP" id="MF_00154">
    <property type="entry name" value="CyoE_CtaB"/>
    <property type="match status" value="1"/>
</dbReference>
<feature type="transmembrane region" description="Helical" evidence="14">
    <location>
        <begin position="77"/>
        <end position="101"/>
    </location>
</feature>
<feature type="transmembrane region" description="Helical" evidence="14">
    <location>
        <begin position="304"/>
        <end position="323"/>
    </location>
</feature>
<keyword evidence="4 14" id="KW-1003">Cell membrane</keyword>
<dbReference type="InterPro" id="IPR000537">
    <property type="entry name" value="UbiA_prenyltransferase"/>
</dbReference>
<keyword evidence="8 14" id="KW-0350">Heme biosynthesis</keyword>
<dbReference type="CDD" id="cd13957">
    <property type="entry name" value="PT_UbiA_Cox10"/>
    <property type="match status" value="1"/>
</dbReference>
<feature type="transmembrane region" description="Helical" evidence="14">
    <location>
        <begin position="201"/>
        <end position="222"/>
    </location>
</feature>
<sequence>MTQTPVAPAAAGQSASESSADQPVRTERRLPHAGRARAAHRTRVGAYIALTKPRIIELLLVTTLPSMVLAAQGLPKWWVALVTMLGGTLAAGSANALNCYLDRDIDAVMRRTGRRPLARHEVSPTGALVFGLLLGAASVLAIGLATNWLAGSLTFTAIAFYVLVYTALLKRRTSQNIVWGGAAGCMPVLIGWSAVTGSLAWAPFALFAVVFFWTPPHTWALATRYREDYAKAGVPMLPVVASPSRVTAEMVIYTWLTVAASLALWPLATSWVYGGLAAGAGAVLIVAAHRLHARTKADRGAKPMAFFHLSNSYLAFVFVAVAVDTFVR</sequence>
<comment type="catalytic activity">
    <reaction evidence="13 14">
        <text>heme b + (2E,6E)-farnesyl diphosphate + H2O = Fe(II)-heme o + diphosphate</text>
        <dbReference type="Rhea" id="RHEA:28070"/>
        <dbReference type="ChEBI" id="CHEBI:15377"/>
        <dbReference type="ChEBI" id="CHEBI:33019"/>
        <dbReference type="ChEBI" id="CHEBI:60344"/>
        <dbReference type="ChEBI" id="CHEBI:60530"/>
        <dbReference type="ChEBI" id="CHEBI:175763"/>
        <dbReference type="EC" id="2.5.1.141"/>
    </reaction>
</comment>
<dbReference type="NCBIfam" id="NF003349">
    <property type="entry name" value="PRK04375.1-2"/>
    <property type="match status" value="1"/>
</dbReference>
<feature type="transmembrane region" description="Helical" evidence="14">
    <location>
        <begin position="246"/>
        <end position="265"/>
    </location>
</feature>
<evidence type="ECO:0000256" key="10">
    <source>
        <dbReference type="ARBA" id="ARBA00030253"/>
    </source>
</evidence>
<keyword evidence="17" id="KW-1185">Reference proteome</keyword>
<feature type="region of interest" description="Disordered" evidence="15">
    <location>
        <begin position="1"/>
        <end position="37"/>
    </location>
</feature>
<dbReference type="EC" id="2.5.1.141" evidence="3 14"/>
<feature type="transmembrane region" description="Helical" evidence="14">
    <location>
        <begin position="148"/>
        <end position="169"/>
    </location>
</feature>
<comment type="pathway">
    <text evidence="2 14">Porphyrin-containing compound metabolism; heme O biosynthesis; heme O from protoheme: step 1/1.</text>
</comment>
<organism evidence="16 17">
    <name type="scientific">Jatrophihabitans cynanchi</name>
    <dbReference type="NCBI Taxonomy" id="2944128"/>
    <lineage>
        <taxon>Bacteria</taxon>
        <taxon>Bacillati</taxon>
        <taxon>Actinomycetota</taxon>
        <taxon>Actinomycetes</taxon>
        <taxon>Jatrophihabitantales</taxon>
        <taxon>Jatrophihabitantaceae</taxon>
        <taxon>Jatrophihabitans</taxon>
    </lineage>
</organism>
<comment type="similarity">
    <text evidence="14">Belongs to the UbiA prenyltransferase family. Protoheme IX farnesyltransferase subfamily.</text>
</comment>
<dbReference type="PANTHER" id="PTHR43448">
    <property type="entry name" value="PROTOHEME IX FARNESYLTRANSFERASE, MITOCHONDRIAL"/>
    <property type="match status" value="1"/>
</dbReference>
<comment type="function">
    <text evidence="14">Converts heme B (protoheme IX) to heme O by substitution of the vinyl group on carbon 2 of heme B porphyrin ring with a hydroxyethyl farnesyl side group.</text>
</comment>
<proteinExistence type="inferred from homology"/>
<evidence type="ECO:0000256" key="4">
    <source>
        <dbReference type="ARBA" id="ARBA00022475"/>
    </source>
</evidence>
<dbReference type="Pfam" id="PF01040">
    <property type="entry name" value="UbiA"/>
    <property type="match status" value="1"/>
</dbReference>
<dbReference type="GO" id="GO:0008495">
    <property type="term" value="F:protoheme IX farnesyltransferase activity"/>
    <property type="evidence" value="ECO:0007669"/>
    <property type="project" value="UniProtKB-EC"/>
</dbReference>
<evidence type="ECO:0000313" key="16">
    <source>
        <dbReference type="EMBL" id="WAX57219.1"/>
    </source>
</evidence>
<keyword evidence="6 14" id="KW-0812">Transmembrane</keyword>
<dbReference type="Proteomes" id="UP001164693">
    <property type="component" value="Chromosome"/>
</dbReference>
<name>A0ABY7JXD0_9ACTN</name>
<evidence type="ECO:0000256" key="9">
    <source>
        <dbReference type="ARBA" id="ARBA00023136"/>
    </source>
</evidence>
<dbReference type="InterPro" id="IPR044878">
    <property type="entry name" value="UbiA_sf"/>
</dbReference>
<dbReference type="InterPro" id="IPR006369">
    <property type="entry name" value="Protohaem_IX_farnesylTrfase"/>
</dbReference>
<evidence type="ECO:0000256" key="7">
    <source>
        <dbReference type="ARBA" id="ARBA00022989"/>
    </source>
</evidence>
<dbReference type="RefSeq" id="WP_269443757.1">
    <property type="nucleotide sequence ID" value="NZ_CP097463.1"/>
</dbReference>
<evidence type="ECO:0000256" key="1">
    <source>
        <dbReference type="ARBA" id="ARBA00004651"/>
    </source>
</evidence>
<dbReference type="PANTHER" id="PTHR43448:SF7">
    <property type="entry name" value="4-HYDROXYBENZOATE SOLANESYLTRANSFERASE"/>
    <property type="match status" value="1"/>
</dbReference>
<evidence type="ECO:0000256" key="5">
    <source>
        <dbReference type="ARBA" id="ARBA00022679"/>
    </source>
</evidence>
<comment type="miscellaneous">
    <text evidence="14">Carbon 2 of the heme B porphyrin ring is defined according to the Fischer nomenclature.</text>
</comment>
<keyword evidence="5 14" id="KW-0808">Transferase</keyword>
<evidence type="ECO:0000256" key="8">
    <source>
        <dbReference type="ARBA" id="ARBA00023133"/>
    </source>
</evidence>
<feature type="compositionally biased region" description="Low complexity" evidence="15">
    <location>
        <begin position="7"/>
        <end position="20"/>
    </location>
</feature>
<comment type="subcellular location">
    <subcellularLocation>
        <location evidence="1 14">Cell membrane</location>
        <topology evidence="1 14">Multi-pass membrane protein</topology>
    </subcellularLocation>
</comment>
<evidence type="ECO:0000256" key="15">
    <source>
        <dbReference type="SAM" id="MobiDB-lite"/>
    </source>
</evidence>
<keyword evidence="9 14" id="KW-0472">Membrane</keyword>
<protein>
    <recommendedName>
        <fullName evidence="11 14">Protoheme IX farnesyltransferase</fullName>
        <ecNumber evidence="3 14">2.5.1.141</ecNumber>
    </recommendedName>
    <alternativeName>
        <fullName evidence="12 14">Heme B farnesyltransferase</fullName>
    </alternativeName>
    <alternativeName>
        <fullName evidence="10 14">Heme O synthase</fullName>
    </alternativeName>
</protein>
<evidence type="ECO:0000313" key="17">
    <source>
        <dbReference type="Proteomes" id="UP001164693"/>
    </source>
</evidence>
<feature type="transmembrane region" description="Helical" evidence="14">
    <location>
        <begin position="122"/>
        <end position="142"/>
    </location>
</feature>
<evidence type="ECO:0000256" key="11">
    <source>
        <dbReference type="ARBA" id="ARBA00040810"/>
    </source>
</evidence>
<dbReference type="NCBIfam" id="TIGR01473">
    <property type="entry name" value="cyoE_ctaB"/>
    <property type="match status" value="1"/>
</dbReference>
<feature type="transmembrane region" description="Helical" evidence="14">
    <location>
        <begin position="176"/>
        <end position="195"/>
    </location>
</feature>
<evidence type="ECO:0000256" key="13">
    <source>
        <dbReference type="ARBA" id="ARBA00047690"/>
    </source>
</evidence>
<evidence type="ECO:0000256" key="3">
    <source>
        <dbReference type="ARBA" id="ARBA00012292"/>
    </source>
</evidence>
<dbReference type="Gene3D" id="1.10.357.140">
    <property type="entry name" value="UbiA prenyltransferase"/>
    <property type="match status" value="1"/>
</dbReference>
<evidence type="ECO:0000256" key="12">
    <source>
        <dbReference type="ARBA" id="ARBA00042475"/>
    </source>
</evidence>
<dbReference type="EMBL" id="CP097463">
    <property type="protein sequence ID" value="WAX57219.1"/>
    <property type="molecule type" value="Genomic_DNA"/>
</dbReference>
<gene>
    <name evidence="14" type="primary">ctaB</name>
    <name evidence="16" type="ORF">M6B22_00270</name>
</gene>
<accession>A0ABY7JXD0</accession>
<keyword evidence="7 14" id="KW-1133">Transmembrane helix</keyword>